<reference evidence="1 2" key="1">
    <citation type="journal article" date="2015" name="Nature">
        <title>rRNA introns, odd ribosomes, and small enigmatic genomes across a large radiation of phyla.</title>
        <authorList>
            <person name="Brown C.T."/>
            <person name="Hug L.A."/>
            <person name="Thomas B.C."/>
            <person name="Sharon I."/>
            <person name="Castelle C.J."/>
            <person name="Singh A."/>
            <person name="Wilkins M.J."/>
            <person name="Williams K.H."/>
            <person name="Banfield J.F."/>
        </authorList>
    </citation>
    <scope>NUCLEOTIDE SEQUENCE [LARGE SCALE GENOMIC DNA]</scope>
</reference>
<comment type="caution">
    <text evidence="1">The sequence shown here is derived from an EMBL/GenBank/DDBJ whole genome shotgun (WGS) entry which is preliminary data.</text>
</comment>
<evidence type="ECO:0000313" key="2">
    <source>
        <dbReference type="Proteomes" id="UP000034727"/>
    </source>
</evidence>
<name>A0A0G1N1J9_9BACT</name>
<gene>
    <name evidence="1" type="ORF">UX22_C0026G0001</name>
</gene>
<dbReference type="Proteomes" id="UP000034727">
    <property type="component" value="Unassembled WGS sequence"/>
</dbReference>
<evidence type="ECO:0000313" key="1">
    <source>
        <dbReference type="EMBL" id="KKU14379.1"/>
    </source>
</evidence>
<dbReference type="AlphaFoldDB" id="A0A0G1N1J9"/>
<dbReference type="EMBL" id="LCLJ01000026">
    <property type="protein sequence ID" value="KKU14379.1"/>
    <property type="molecule type" value="Genomic_DNA"/>
</dbReference>
<proteinExistence type="predicted"/>
<protein>
    <submittedName>
        <fullName evidence="1">Uncharacterized protein</fullName>
    </submittedName>
</protein>
<organism evidence="1 2">
    <name type="scientific">Candidatus Jorgensenbacteria bacterium GW2011_GWA2_45_9</name>
    <dbReference type="NCBI Taxonomy" id="1618663"/>
    <lineage>
        <taxon>Bacteria</taxon>
        <taxon>Candidatus Joergenseniibacteriota</taxon>
    </lineage>
</organism>
<sequence length="40" mass="4552">TEGDLFDEAKSQEMITLRQDGVIKALEGNILMEEVLRETE</sequence>
<feature type="non-terminal residue" evidence="1">
    <location>
        <position position="1"/>
    </location>
</feature>
<accession>A0A0G1N1J9</accession>